<dbReference type="AlphaFoldDB" id="A0A9D4ZBU4"/>
<reference evidence="1" key="1">
    <citation type="submission" date="2021-01" db="EMBL/GenBank/DDBJ databases">
        <title>Adiantum capillus-veneris genome.</title>
        <authorList>
            <person name="Fang Y."/>
            <person name="Liao Q."/>
        </authorList>
    </citation>
    <scope>NUCLEOTIDE SEQUENCE</scope>
    <source>
        <strain evidence="1">H3</strain>
        <tissue evidence="1">Leaf</tissue>
    </source>
</reference>
<comment type="caution">
    <text evidence="1">The sequence shown here is derived from an EMBL/GenBank/DDBJ whole genome shotgun (WGS) entry which is preliminary data.</text>
</comment>
<keyword evidence="2" id="KW-1185">Reference proteome</keyword>
<proteinExistence type="predicted"/>
<protein>
    <submittedName>
        <fullName evidence="1">Uncharacterized protein</fullName>
    </submittedName>
</protein>
<gene>
    <name evidence="1" type="ORF">GOP47_0015640</name>
</gene>
<dbReference type="Proteomes" id="UP000886520">
    <property type="component" value="Chromosome 15"/>
</dbReference>
<dbReference type="EMBL" id="JABFUD020000015">
    <property type="protein sequence ID" value="KAI5069339.1"/>
    <property type="molecule type" value="Genomic_DNA"/>
</dbReference>
<organism evidence="1 2">
    <name type="scientific">Adiantum capillus-veneris</name>
    <name type="common">Maidenhair fern</name>
    <dbReference type="NCBI Taxonomy" id="13818"/>
    <lineage>
        <taxon>Eukaryota</taxon>
        <taxon>Viridiplantae</taxon>
        <taxon>Streptophyta</taxon>
        <taxon>Embryophyta</taxon>
        <taxon>Tracheophyta</taxon>
        <taxon>Polypodiopsida</taxon>
        <taxon>Polypodiidae</taxon>
        <taxon>Polypodiales</taxon>
        <taxon>Pteridineae</taxon>
        <taxon>Pteridaceae</taxon>
        <taxon>Vittarioideae</taxon>
        <taxon>Adiantum</taxon>
    </lineage>
</organism>
<accession>A0A9D4ZBU4</accession>
<evidence type="ECO:0000313" key="2">
    <source>
        <dbReference type="Proteomes" id="UP000886520"/>
    </source>
</evidence>
<evidence type="ECO:0000313" key="1">
    <source>
        <dbReference type="EMBL" id="KAI5069339.1"/>
    </source>
</evidence>
<name>A0A9D4ZBU4_ADICA</name>
<sequence>MGTVQSNVLMCASHVKRKMYVSNTVCIKCARSCIELSDLFEMHQIMRNYVMHKRIWMIFLIFLTRQKTGMKVVKEKEESRALVCAGYRC</sequence>